<feature type="region of interest" description="Disordered" evidence="1">
    <location>
        <begin position="255"/>
        <end position="321"/>
    </location>
</feature>
<dbReference type="PANTHER" id="PTHR36223">
    <property type="entry name" value="BETA-LACTAMASE-TYPE TRANSPEPTIDASE FOLD DOMAIN CONTAINING PROTEIN"/>
    <property type="match status" value="1"/>
</dbReference>
<proteinExistence type="predicted"/>
<feature type="domain" description="DUF7918" evidence="2">
    <location>
        <begin position="9"/>
        <end position="228"/>
    </location>
</feature>
<dbReference type="EMBL" id="KL584833">
    <property type="protein sequence ID" value="KEQ62744.1"/>
    <property type="molecule type" value="Genomic_DNA"/>
</dbReference>
<dbReference type="Proteomes" id="UP000030672">
    <property type="component" value="Unassembled WGS sequence"/>
</dbReference>
<reference evidence="3 4" key="1">
    <citation type="journal article" date="2014" name="BMC Genomics">
        <title>Genome sequencing of four Aureobasidium pullulans varieties: biotechnological potential, stress tolerance, and description of new species.</title>
        <authorList>
            <person name="Gostin Ar C."/>
            <person name="Ohm R.A."/>
            <person name="Kogej T."/>
            <person name="Sonjak S."/>
            <person name="Turk M."/>
            <person name="Zajc J."/>
            <person name="Zalar P."/>
            <person name="Grube M."/>
            <person name="Sun H."/>
            <person name="Han J."/>
            <person name="Sharma A."/>
            <person name="Chiniquy J."/>
            <person name="Ngan C.Y."/>
            <person name="Lipzen A."/>
            <person name="Barry K."/>
            <person name="Grigoriev I.V."/>
            <person name="Gunde-Cimerman N."/>
        </authorList>
    </citation>
    <scope>NUCLEOTIDE SEQUENCE [LARGE SCALE GENOMIC DNA]</scope>
    <source>
        <strain evidence="3 4">CBS 110374</strain>
    </source>
</reference>
<evidence type="ECO:0000313" key="3">
    <source>
        <dbReference type="EMBL" id="KEQ62744.1"/>
    </source>
</evidence>
<dbReference type="RefSeq" id="XP_040879767.1">
    <property type="nucleotide sequence ID" value="XM_041028104.1"/>
</dbReference>
<dbReference type="AlphaFoldDB" id="A0A074VU15"/>
<feature type="compositionally biased region" description="Basic and acidic residues" evidence="1">
    <location>
        <begin position="264"/>
        <end position="276"/>
    </location>
</feature>
<accession>A0A074VU15</accession>
<dbReference type="PANTHER" id="PTHR36223:SF1">
    <property type="entry name" value="TRANSCRIPTION ELONGATION FACTOR EAF N-TERMINAL DOMAIN-CONTAINING PROTEIN"/>
    <property type="match status" value="1"/>
</dbReference>
<protein>
    <recommendedName>
        <fullName evidence="2">DUF7918 domain-containing protein</fullName>
    </recommendedName>
</protein>
<keyword evidence="4" id="KW-1185">Reference proteome</keyword>
<gene>
    <name evidence="3" type="ORF">M437DRAFT_84443</name>
</gene>
<evidence type="ECO:0000313" key="4">
    <source>
        <dbReference type="Proteomes" id="UP000030672"/>
    </source>
</evidence>
<dbReference type="GeneID" id="63921477"/>
<dbReference type="STRING" id="1043003.A0A074VU15"/>
<name>A0A074VU15_AURM1</name>
<organism evidence="3 4">
    <name type="scientific">Aureobasidium melanogenum (strain CBS 110374)</name>
    <name type="common">Aureobasidium pullulans var. melanogenum</name>
    <dbReference type="NCBI Taxonomy" id="1043003"/>
    <lineage>
        <taxon>Eukaryota</taxon>
        <taxon>Fungi</taxon>
        <taxon>Dikarya</taxon>
        <taxon>Ascomycota</taxon>
        <taxon>Pezizomycotina</taxon>
        <taxon>Dothideomycetes</taxon>
        <taxon>Dothideomycetidae</taxon>
        <taxon>Dothideales</taxon>
        <taxon>Saccotheciaceae</taxon>
        <taxon>Aureobasidium</taxon>
    </lineage>
</organism>
<dbReference type="Pfam" id="PF25534">
    <property type="entry name" value="DUF7918"/>
    <property type="match status" value="1"/>
</dbReference>
<dbReference type="InterPro" id="IPR057678">
    <property type="entry name" value="DUF7918"/>
</dbReference>
<evidence type="ECO:0000256" key="1">
    <source>
        <dbReference type="SAM" id="MobiDB-lite"/>
    </source>
</evidence>
<sequence>MAVLDGLPGVEIAVVVDTKDLPEYQDSDTANKEDTVTKYIEAVDGANFAAKIKLTKDFVFKGDLICVQVRIDGTRVCGLCLVPADVQAGSYNYNVDNIRVNNESARRLKFKVLETVSEEDAGVSDNRERVQNMGKIEIRVDHENKTGVGTSTNDYQSPVIDESVISEKDVKGKAITHTYGLGEEIEVKSGNVVWYTAPVLGVKSPAATFVFHYRSKAALKDLLIIPRTPAPTPLEERPIEKLSHEETRELLRRYQAERTNTATVKKEPKREREDNSSRNCRRSKRARPTPGSVYLELNDDDTFTQIAVPEKEQEQDVSPLD</sequence>
<evidence type="ECO:0000259" key="2">
    <source>
        <dbReference type="Pfam" id="PF25534"/>
    </source>
</evidence>
<dbReference type="HOGENOM" id="CLU_070614_1_1_1"/>